<dbReference type="InterPro" id="IPR002182">
    <property type="entry name" value="NB-ARC"/>
</dbReference>
<dbReference type="Proteomes" id="UP000015105">
    <property type="component" value="Chromosome 2D"/>
</dbReference>
<dbReference type="AlphaFoldDB" id="A0A453DHV7"/>
<evidence type="ECO:0000256" key="5">
    <source>
        <dbReference type="ARBA" id="ARBA00022821"/>
    </source>
</evidence>
<evidence type="ECO:0008006" key="13">
    <source>
        <dbReference type="Google" id="ProtNLM"/>
    </source>
</evidence>
<reference evidence="11" key="4">
    <citation type="submission" date="2019-03" db="UniProtKB">
        <authorList>
            <consortium name="EnsemblPlants"/>
        </authorList>
    </citation>
    <scope>IDENTIFICATION</scope>
</reference>
<evidence type="ECO:0000259" key="8">
    <source>
        <dbReference type="Pfam" id="PF00931"/>
    </source>
</evidence>
<name>A0A453DHV7_AEGTS</name>
<dbReference type="Pfam" id="PF18052">
    <property type="entry name" value="Rx_N"/>
    <property type="match status" value="1"/>
</dbReference>
<dbReference type="RefSeq" id="XP_073365475.1">
    <property type="nucleotide sequence ID" value="XM_073509374.1"/>
</dbReference>
<dbReference type="Gene3D" id="3.80.10.10">
    <property type="entry name" value="Ribonuclease Inhibitor"/>
    <property type="match status" value="1"/>
</dbReference>
<feature type="region of interest" description="Disordered" evidence="7">
    <location>
        <begin position="312"/>
        <end position="333"/>
    </location>
</feature>
<dbReference type="Gramene" id="AET2Gv21246200.2">
    <property type="protein sequence ID" value="AET2Gv21246200.2"/>
    <property type="gene ID" value="AET2Gv21246200"/>
</dbReference>
<protein>
    <recommendedName>
        <fullName evidence="13">Disease resistance protein RPM1</fullName>
    </recommendedName>
</protein>
<evidence type="ECO:0000259" key="10">
    <source>
        <dbReference type="Pfam" id="PF23598"/>
    </source>
</evidence>
<keyword evidence="4" id="KW-0547">Nucleotide-binding</keyword>
<dbReference type="PANTHER" id="PTHR23155">
    <property type="entry name" value="DISEASE RESISTANCE PROTEIN RP"/>
    <property type="match status" value="1"/>
</dbReference>
<feature type="domain" description="Disease resistance R13L4/SHOC-2-like LRR" evidence="10">
    <location>
        <begin position="610"/>
        <end position="703"/>
    </location>
</feature>
<feature type="domain" description="Disease resistance N-terminal" evidence="9">
    <location>
        <begin position="12"/>
        <end position="97"/>
    </location>
</feature>
<dbReference type="PANTHER" id="PTHR23155:SF1062">
    <property type="entry name" value="OS11G0579400 PROTEIN"/>
    <property type="match status" value="1"/>
</dbReference>
<dbReference type="Gene3D" id="1.20.5.4130">
    <property type="match status" value="1"/>
</dbReference>
<evidence type="ECO:0000256" key="6">
    <source>
        <dbReference type="ARBA" id="ARBA00023054"/>
    </source>
</evidence>
<dbReference type="GeneID" id="141041858"/>
<evidence type="ECO:0000256" key="2">
    <source>
        <dbReference type="ARBA" id="ARBA00022614"/>
    </source>
</evidence>
<keyword evidence="12" id="KW-1185">Reference proteome</keyword>
<evidence type="ECO:0000313" key="12">
    <source>
        <dbReference type="Proteomes" id="UP000015105"/>
    </source>
</evidence>
<keyword evidence="3" id="KW-0677">Repeat</keyword>
<reference evidence="11" key="5">
    <citation type="journal article" date="2021" name="G3 (Bethesda)">
        <title>Aegilops tauschii genome assembly Aet v5.0 features greater sequence contiguity and improved annotation.</title>
        <authorList>
            <person name="Wang L."/>
            <person name="Zhu T."/>
            <person name="Rodriguez J.C."/>
            <person name="Deal K.R."/>
            <person name="Dubcovsky J."/>
            <person name="McGuire P.E."/>
            <person name="Lux T."/>
            <person name="Spannagl M."/>
            <person name="Mayer K.F.X."/>
            <person name="Baldrich P."/>
            <person name="Meyers B.C."/>
            <person name="Huo N."/>
            <person name="Gu Y.Q."/>
            <person name="Zhou H."/>
            <person name="Devos K.M."/>
            <person name="Bennetzen J.L."/>
            <person name="Unver T."/>
            <person name="Budak H."/>
            <person name="Gulick P.J."/>
            <person name="Galiba G."/>
            <person name="Kalapos B."/>
            <person name="Nelson D.R."/>
            <person name="Li P."/>
            <person name="You F.M."/>
            <person name="Luo M.C."/>
            <person name="Dvorak J."/>
        </authorList>
    </citation>
    <scope>NUCLEOTIDE SEQUENCE [LARGE SCALE GENOMIC DNA]</scope>
    <source>
        <strain evidence="11">cv. AL8/78</strain>
    </source>
</reference>
<reference evidence="12" key="1">
    <citation type="journal article" date="2014" name="Science">
        <title>Ancient hybridizations among the ancestral genomes of bread wheat.</title>
        <authorList>
            <consortium name="International Wheat Genome Sequencing Consortium,"/>
            <person name="Marcussen T."/>
            <person name="Sandve S.R."/>
            <person name="Heier L."/>
            <person name="Spannagl M."/>
            <person name="Pfeifer M."/>
            <person name="Jakobsen K.S."/>
            <person name="Wulff B.B."/>
            <person name="Steuernagel B."/>
            <person name="Mayer K.F."/>
            <person name="Olsen O.A."/>
        </authorList>
    </citation>
    <scope>NUCLEOTIDE SEQUENCE [LARGE SCALE GENOMIC DNA]</scope>
    <source>
        <strain evidence="12">cv. AL8/78</strain>
    </source>
</reference>
<dbReference type="Gene3D" id="3.40.50.300">
    <property type="entry name" value="P-loop containing nucleotide triphosphate hydrolases"/>
    <property type="match status" value="1"/>
</dbReference>
<dbReference type="InterPro" id="IPR032675">
    <property type="entry name" value="LRR_dom_sf"/>
</dbReference>
<dbReference type="InterPro" id="IPR044974">
    <property type="entry name" value="Disease_R_plants"/>
</dbReference>
<dbReference type="GO" id="GO:0043531">
    <property type="term" value="F:ADP binding"/>
    <property type="evidence" value="ECO:0007669"/>
    <property type="project" value="InterPro"/>
</dbReference>
<evidence type="ECO:0000313" key="11">
    <source>
        <dbReference type="EnsemblPlants" id="AET2Gv21246200.2"/>
    </source>
</evidence>
<keyword evidence="5" id="KW-0611">Plant defense</keyword>
<dbReference type="GO" id="GO:0098542">
    <property type="term" value="P:defense response to other organism"/>
    <property type="evidence" value="ECO:0007669"/>
    <property type="project" value="TreeGrafter"/>
</dbReference>
<dbReference type="EnsemblPlants" id="AET2Gv21246200.2">
    <property type="protein sequence ID" value="AET2Gv21246200.2"/>
    <property type="gene ID" value="AET2Gv21246200"/>
</dbReference>
<dbReference type="Pfam" id="PF23598">
    <property type="entry name" value="LRR_14"/>
    <property type="match status" value="1"/>
</dbReference>
<keyword evidence="2" id="KW-0433">Leucine-rich repeat</keyword>
<organism evidence="11 12">
    <name type="scientific">Aegilops tauschii subsp. strangulata</name>
    <name type="common">Goatgrass</name>
    <dbReference type="NCBI Taxonomy" id="200361"/>
    <lineage>
        <taxon>Eukaryota</taxon>
        <taxon>Viridiplantae</taxon>
        <taxon>Streptophyta</taxon>
        <taxon>Embryophyta</taxon>
        <taxon>Tracheophyta</taxon>
        <taxon>Spermatophyta</taxon>
        <taxon>Magnoliopsida</taxon>
        <taxon>Liliopsida</taxon>
        <taxon>Poales</taxon>
        <taxon>Poaceae</taxon>
        <taxon>BOP clade</taxon>
        <taxon>Pooideae</taxon>
        <taxon>Triticodae</taxon>
        <taxon>Triticeae</taxon>
        <taxon>Triticinae</taxon>
        <taxon>Aegilops</taxon>
    </lineage>
</organism>
<evidence type="ECO:0000259" key="9">
    <source>
        <dbReference type="Pfam" id="PF18052"/>
    </source>
</evidence>
<dbReference type="CDD" id="cd14798">
    <property type="entry name" value="RX-CC_like"/>
    <property type="match status" value="1"/>
</dbReference>
<dbReference type="SUPFAM" id="SSF52047">
    <property type="entry name" value="RNI-like"/>
    <property type="match status" value="1"/>
</dbReference>
<dbReference type="InterPro" id="IPR038005">
    <property type="entry name" value="RX-like_CC"/>
</dbReference>
<dbReference type="InterPro" id="IPR027417">
    <property type="entry name" value="P-loop_NTPase"/>
</dbReference>
<comment type="similarity">
    <text evidence="1">Belongs to the disease resistance NB-LRR family.</text>
</comment>
<dbReference type="SUPFAM" id="SSF52540">
    <property type="entry name" value="P-loop containing nucleoside triphosphate hydrolases"/>
    <property type="match status" value="1"/>
</dbReference>
<reference evidence="12" key="2">
    <citation type="journal article" date="2017" name="Nat. Plants">
        <title>The Aegilops tauschii genome reveals multiple impacts of transposons.</title>
        <authorList>
            <person name="Zhao G."/>
            <person name="Zou C."/>
            <person name="Li K."/>
            <person name="Wang K."/>
            <person name="Li T."/>
            <person name="Gao L."/>
            <person name="Zhang X."/>
            <person name="Wang H."/>
            <person name="Yang Z."/>
            <person name="Liu X."/>
            <person name="Jiang W."/>
            <person name="Mao L."/>
            <person name="Kong X."/>
            <person name="Jiao Y."/>
            <person name="Jia J."/>
        </authorList>
    </citation>
    <scope>NUCLEOTIDE SEQUENCE [LARGE SCALE GENOMIC DNA]</scope>
    <source>
        <strain evidence="12">cv. AL8/78</strain>
    </source>
</reference>
<dbReference type="InterPro" id="IPR041118">
    <property type="entry name" value="Rx_N"/>
</dbReference>
<evidence type="ECO:0000256" key="1">
    <source>
        <dbReference type="ARBA" id="ARBA00008894"/>
    </source>
</evidence>
<evidence type="ECO:0000256" key="7">
    <source>
        <dbReference type="SAM" id="MobiDB-lite"/>
    </source>
</evidence>
<dbReference type="STRING" id="200361.A0A453DHV7"/>
<feature type="region of interest" description="Disordered" evidence="7">
    <location>
        <begin position="159"/>
        <end position="179"/>
    </location>
</feature>
<dbReference type="Pfam" id="PF00931">
    <property type="entry name" value="NB-ARC"/>
    <property type="match status" value="1"/>
</dbReference>
<evidence type="ECO:0000256" key="4">
    <source>
        <dbReference type="ARBA" id="ARBA00022741"/>
    </source>
</evidence>
<accession>A0A453DHV7</accession>
<proteinExistence type="inferred from homology"/>
<feature type="domain" description="NB-ARC" evidence="8">
    <location>
        <begin position="331"/>
        <end position="395"/>
    </location>
</feature>
<reference evidence="11" key="3">
    <citation type="journal article" date="2017" name="Nature">
        <title>Genome sequence of the progenitor of the wheat D genome Aegilops tauschii.</title>
        <authorList>
            <person name="Luo M.C."/>
            <person name="Gu Y.Q."/>
            <person name="Puiu D."/>
            <person name="Wang H."/>
            <person name="Twardziok S.O."/>
            <person name="Deal K.R."/>
            <person name="Huo N."/>
            <person name="Zhu T."/>
            <person name="Wang L."/>
            <person name="Wang Y."/>
            <person name="McGuire P.E."/>
            <person name="Liu S."/>
            <person name="Long H."/>
            <person name="Ramasamy R.K."/>
            <person name="Rodriguez J.C."/>
            <person name="Van S.L."/>
            <person name="Yuan L."/>
            <person name="Wang Z."/>
            <person name="Xia Z."/>
            <person name="Xiao L."/>
            <person name="Anderson O.D."/>
            <person name="Ouyang S."/>
            <person name="Liang Y."/>
            <person name="Zimin A.V."/>
            <person name="Pertea G."/>
            <person name="Qi P."/>
            <person name="Bennetzen J.L."/>
            <person name="Dai X."/>
            <person name="Dawson M.W."/>
            <person name="Muller H.G."/>
            <person name="Kugler K."/>
            <person name="Rivarola-Duarte L."/>
            <person name="Spannagl M."/>
            <person name="Mayer K.F.X."/>
            <person name="Lu F.H."/>
            <person name="Bevan M.W."/>
            <person name="Leroy P."/>
            <person name="Li P."/>
            <person name="You F.M."/>
            <person name="Sun Q."/>
            <person name="Liu Z."/>
            <person name="Lyons E."/>
            <person name="Wicker T."/>
            <person name="Salzberg S.L."/>
            <person name="Devos K.M."/>
            <person name="Dvorak J."/>
        </authorList>
    </citation>
    <scope>NUCLEOTIDE SEQUENCE [LARGE SCALE GENOMIC DNA]</scope>
    <source>
        <strain evidence="11">cv. AL8/78</strain>
    </source>
</reference>
<keyword evidence="6" id="KW-0175">Coiled coil</keyword>
<sequence>MADMTLGSAQGAVDSLLGRLTTLLVDEVQLLGGVRRDVQFIKDEMESMNGFLLHVAEAAEEDHHQVGAWMKQVAEVAYASQNSVDRYIQSIGAGRREPGLLGYLRRLPKLVWTLPTRHRIANQIRELKIRSCEVGERRMRYDVKMPKLAAARVMKKAGWQGARNDDTEEEEDAEAKEPSIWEKETRRSWADDIYPHNYRMNGYYELESILNYQYGDCLQAVAVVAKGGKGKSVVGKAYRNALMVGSASPPSFKTLFDCKAWICLGQESTETAAFLRKILAALDSPSEIDLESAQLQPNEEVELITPLQPKEKEELTARLQPNDEEELTTRPKEKEEQELIAQLQLHLKGKTSLIVIDDVWDRSLWNRVKSAFSGIDFCKKVVIVINTPSIDVAQSFCPDLKIDLDTGSHFYVDKAMSLMKLYRLGHPELRSILEEIVSKPLPVRLFLRALYANPNRTAADLQSLCDNLDNSTTLSSYNARQVLKFCNLSSNCINCLLYMSIFPEIMISFKWRRLARIWAAEGMTARRGRLTALDEADHCFDQLIAHEFLIPGVKSDKGKVMYTRDDTFLDIFTQIAREDHFVKNNNHLYLAYCHSDHIQIDHYTNSRFLKSLPSSSHLGLLKVLDLEHCCDVEDHHVKIICNHAIQLKYLSLRRTGITELPKQLNKLQSLETLDIRGTGVKAFAKNSVFLPKLKLLLAGHWTREELYVRVII</sequence>
<evidence type="ECO:0000256" key="3">
    <source>
        <dbReference type="ARBA" id="ARBA00022737"/>
    </source>
</evidence>
<dbReference type="InterPro" id="IPR055414">
    <property type="entry name" value="LRR_R13L4/SHOC2-like"/>
</dbReference>